<dbReference type="EMBL" id="SSDS01000022">
    <property type="protein sequence ID" value="TXG78286.1"/>
    <property type="molecule type" value="Genomic_DNA"/>
</dbReference>
<name>A0A5C7JCN8_9BACT</name>
<protein>
    <submittedName>
        <fullName evidence="1">Uncharacterized protein</fullName>
    </submittedName>
</protein>
<comment type="caution">
    <text evidence="1">The sequence shown here is derived from an EMBL/GenBank/DDBJ whole genome shotgun (WGS) entry which is preliminary data.</text>
</comment>
<reference evidence="1 2" key="1">
    <citation type="submission" date="2018-09" db="EMBL/GenBank/DDBJ databases">
        <title>Metagenome Assembled Genomes from an Advanced Water Purification Facility.</title>
        <authorList>
            <person name="Stamps B.W."/>
            <person name="Spear J.R."/>
        </authorList>
    </citation>
    <scope>NUCLEOTIDE SEQUENCE [LARGE SCALE GENOMIC DNA]</scope>
    <source>
        <strain evidence="1">Bin_63_2</strain>
    </source>
</reference>
<evidence type="ECO:0000313" key="2">
    <source>
        <dbReference type="Proteomes" id="UP000321026"/>
    </source>
</evidence>
<dbReference type="AlphaFoldDB" id="A0A5C7JCN8"/>
<proteinExistence type="predicted"/>
<organism evidence="1 2">
    <name type="scientific">Candidatus Dojkabacteria bacterium</name>
    <dbReference type="NCBI Taxonomy" id="2099670"/>
    <lineage>
        <taxon>Bacteria</taxon>
        <taxon>Candidatus Dojkabacteria</taxon>
    </lineage>
</organism>
<accession>A0A5C7JCN8</accession>
<evidence type="ECO:0000313" key="1">
    <source>
        <dbReference type="EMBL" id="TXG78286.1"/>
    </source>
</evidence>
<gene>
    <name evidence="1" type="ORF">E6Q11_01430</name>
</gene>
<sequence length="143" mass="16756">MKKQNNLSLKIRELKEEVLLDEEFEGMEAVKTIIFNHLRSDPAGELNNWPFNVTEFKDVVENIRNFCVENLTLVEYRDPFRSEFVKNNDGNSSLYAYVVVKYQGELYQMCANVDSWNQVWMEDGPHVTIHPVTSKTKTITVYE</sequence>
<dbReference type="Proteomes" id="UP000321026">
    <property type="component" value="Unassembled WGS sequence"/>
</dbReference>